<protein>
    <recommendedName>
        <fullName evidence="4">N-(5'-phosphoribosyl)anthranilate isomerase</fullName>
    </recommendedName>
</protein>
<keyword evidence="3" id="KW-1185">Reference proteome</keyword>
<evidence type="ECO:0000313" key="2">
    <source>
        <dbReference type="EMBL" id="GIT95727.1"/>
    </source>
</evidence>
<evidence type="ECO:0000313" key="3">
    <source>
        <dbReference type="Proteomes" id="UP000786693"/>
    </source>
</evidence>
<gene>
    <name evidence="2" type="ORF">JANAI62_23500</name>
</gene>
<dbReference type="Proteomes" id="UP000786693">
    <property type="component" value="Unassembled WGS sequence"/>
</dbReference>
<comment type="caution">
    <text evidence="2">The sequence shown here is derived from an EMBL/GenBank/DDBJ whole genome shotgun (WGS) entry which is preliminary data.</text>
</comment>
<dbReference type="EMBL" id="BPFH01000004">
    <property type="protein sequence ID" value="GIT95727.1"/>
    <property type="molecule type" value="Genomic_DNA"/>
</dbReference>
<feature type="region of interest" description="Disordered" evidence="1">
    <location>
        <begin position="1"/>
        <end position="20"/>
    </location>
</feature>
<proteinExistence type="predicted"/>
<evidence type="ECO:0008006" key="4">
    <source>
        <dbReference type="Google" id="ProtNLM"/>
    </source>
</evidence>
<reference evidence="2 3" key="1">
    <citation type="submission" date="2021-05" db="EMBL/GenBank/DDBJ databases">
        <title>Bacteria Genome sequencing.</title>
        <authorList>
            <person name="Takabe Y."/>
            <person name="Nakajima Y."/>
            <person name="Suzuki S."/>
            <person name="Shiozaki T."/>
        </authorList>
    </citation>
    <scope>NUCLEOTIDE SEQUENCE [LARGE SCALE GENOMIC DNA]</scope>
    <source>
        <strain evidence="2 3">AI_62</strain>
    </source>
</reference>
<evidence type="ECO:0000256" key="1">
    <source>
        <dbReference type="SAM" id="MobiDB-lite"/>
    </source>
</evidence>
<accession>A0ABQ4NNP2</accession>
<organism evidence="2 3">
    <name type="scientific">Jannaschia pagri</name>
    <dbReference type="NCBI Taxonomy" id="2829797"/>
    <lineage>
        <taxon>Bacteria</taxon>
        <taxon>Pseudomonadati</taxon>
        <taxon>Pseudomonadota</taxon>
        <taxon>Alphaproteobacteria</taxon>
        <taxon>Rhodobacterales</taxon>
        <taxon>Roseobacteraceae</taxon>
        <taxon>Jannaschia</taxon>
    </lineage>
</organism>
<name>A0ABQ4NNP2_9RHOB</name>
<feature type="compositionally biased region" description="Basic and acidic residues" evidence="1">
    <location>
        <begin position="10"/>
        <end position="20"/>
    </location>
</feature>
<sequence length="135" mass="15400">MDAMPFGQTDRWREQRKSDNAGRENGILHVPCLHLSHARPSLDEGLRLNPTLRQTRKCGSVETILTDRQAHWLNTVFAAKASQRGRTVRRALRDVEAMVGREVFLAEVQRRGWSAVENAGQIIVFCNDQPIRRVV</sequence>